<comment type="caution">
    <text evidence="1">The sequence shown here is derived from an EMBL/GenBank/DDBJ whole genome shotgun (WGS) entry which is preliminary data.</text>
</comment>
<proteinExistence type="predicted"/>
<organism evidence="1 2">
    <name type="scientific">Rhynchophorus ferrugineus</name>
    <name type="common">Red palm weevil</name>
    <name type="synonym">Curculio ferrugineus</name>
    <dbReference type="NCBI Taxonomy" id="354439"/>
    <lineage>
        <taxon>Eukaryota</taxon>
        <taxon>Metazoa</taxon>
        <taxon>Ecdysozoa</taxon>
        <taxon>Arthropoda</taxon>
        <taxon>Hexapoda</taxon>
        <taxon>Insecta</taxon>
        <taxon>Pterygota</taxon>
        <taxon>Neoptera</taxon>
        <taxon>Endopterygota</taxon>
        <taxon>Coleoptera</taxon>
        <taxon>Polyphaga</taxon>
        <taxon>Cucujiformia</taxon>
        <taxon>Curculionidae</taxon>
        <taxon>Dryophthorinae</taxon>
        <taxon>Rhynchophorus</taxon>
    </lineage>
</organism>
<sequence length="94" mass="10579">MLGLPVSIKQMNQTYCTRFTLHISERLPVYSSFGNKFASQQANQKLLTVPTGSTCRNFDVVAVDWFLVRRSGRVIDSLTGFDDFVLETSDEAIV</sequence>
<keyword evidence="2" id="KW-1185">Reference proteome</keyword>
<dbReference type="AlphaFoldDB" id="A0A834IH90"/>
<accession>A0A834IH90</accession>
<evidence type="ECO:0000313" key="2">
    <source>
        <dbReference type="Proteomes" id="UP000625711"/>
    </source>
</evidence>
<evidence type="ECO:0000313" key="1">
    <source>
        <dbReference type="EMBL" id="KAF7278733.1"/>
    </source>
</evidence>
<dbReference type="EMBL" id="JAACXV010000389">
    <property type="protein sequence ID" value="KAF7278733.1"/>
    <property type="molecule type" value="Genomic_DNA"/>
</dbReference>
<dbReference type="Proteomes" id="UP000625711">
    <property type="component" value="Unassembled WGS sequence"/>
</dbReference>
<gene>
    <name evidence="1" type="ORF">GWI33_008041</name>
</gene>
<name>A0A834IH90_RHYFE</name>
<reference evidence="1" key="1">
    <citation type="submission" date="2020-08" db="EMBL/GenBank/DDBJ databases">
        <title>Genome sequencing and assembly of the red palm weevil Rhynchophorus ferrugineus.</title>
        <authorList>
            <person name="Dias G.B."/>
            <person name="Bergman C.M."/>
            <person name="Manee M."/>
        </authorList>
    </citation>
    <scope>NUCLEOTIDE SEQUENCE</scope>
    <source>
        <strain evidence="1">AA-2017</strain>
        <tissue evidence="1">Whole larva</tissue>
    </source>
</reference>
<protein>
    <submittedName>
        <fullName evidence="1">Uncharacterized protein</fullName>
    </submittedName>
</protein>